<evidence type="ECO:0000313" key="1">
    <source>
        <dbReference type="EMBL" id="WGV16710.1"/>
    </source>
</evidence>
<organism evidence="1 2">
    <name type="scientific">Fuscovulum ytuae</name>
    <dbReference type="NCBI Taxonomy" id="3042299"/>
    <lineage>
        <taxon>Bacteria</taxon>
        <taxon>Pseudomonadati</taxon>
        <taxon>Pseudomonadota</taxon>
        <taxon>Alphaproteobacteria</taxon>
        <taxon>Rhodobacterales</taxon>
        <taxon>Paracoccaceae</taxon>
        <taxon>Fuscovulum</taxon>
    </lineage>
</organism>
<dbReference type="EMBL" id="CP124535">
    <property type="protein sequence ID" value="WGV16710.1"/>
    <property type="molecule type" value="Genomic_DNA"/>
</dbReference>
<sequence length="229" mass="24479">MKVWTKIATLGLALALSACVSSEPASRGVSDDALTLASRGTGAIPQGAGPRVLAPLYTVREVRVDVPRDLRVSEANSYYPMADIVWRGDPVGDRYAQITDIFQTAAARATAPMQGPREAVVSIQLVRFHGVTERTRYTVGGVHDMVYDLTVLDAATGAVIDGPRRIEADVRAAGGQAAIDEEMAGRTQKVVVTERLVDSLRRELSGNVTDPALVARAMQSPVEPVLVSR</sequence>
<accession>A0ABY8Q903</accession>
<name>A0ABY8Q903_9RHOB</name>
<protein>
    <recommendedName>
        <fullName evidence="3">Lipoprotein</fullName>
    </recommendedName>
</protein>
<reference evidence="1 2" key="1">
    <citation type="submission" date="2023-04" db="EMBL/GenBank/DDBJ databases">
        <title>YMD61, complete Genome.</title>
        <authorList>
            <person name="Zhang J."/>
        </authorList>
    </citation>
    <scope>NUCLEOTIDE SEQUENCE [LARGE SCALE GENOMIC DNA]</scope>
    <source>
        <strain evidence="1 2">YMD61</strain>
    </source>
</reference>
<dbReference type="PROSITE" id="PS51257">
    <property type="entry name" value="PROKAR_LIPOPROTEIN"/>
    <property type="match status" value="1"/>
</dbReference>
<dbReference type="InterPro" id="IPR046705">
    <property type="entry name" value="DUF6778"/>
</dbReference>
<dbReference type="Pfam" id="PF20569">
    <property type="entry name" value="DUF6778"/>
    <property type="match status" value="1"/>
</dbReference>
<evidence type="ECO:0008006" key="3">
    <source>
        <dbReference type="Google" id="ProtNLM"/>
    </source>
</evidence>
<dbReference type="RefSeq" id="WP_281467326.1">
    <property type="nucleotide sequence ID" value="NZ_CP124535.1"/>
</dbReference>
<proteinExistence type="predicted"/>
<dbReference type="Proteomes" id="UP001230978">
    <property type="component" value="Chromosome"/>
</dbReference>
<gene>
    <name evidence="1" type="ORF">QF092_02520</name>
</gene>
<keyword evidence="2" id="KW-1185">Reference proteome</keyword>
<evidence type="ECO:0000313" key="2">
    <source>
        <dbReference type="Proteomes" id="UP001230978"/>
    </source>
</evidence>